<dbReference type="InterPro" id="IPR032682">
    <property type="entry name" value="Cnd1_C"/>
</dbReference>
<feature type="region of interest" description="Disordered" evidence="6">
    <location>
        <begin position="68"/>
        <end position="99"/>
    </location>
</feature>
<reference evidence="8" key="1">
    <citation type="journal article" date="2021" name="Sci. Rep.">
        <title>Diploid genomic architecture of Nitzschia inconspicua, an elite biomass production diatom.</title>
        <authorList>
            <person name="Oliver A."/>
            <person name="Podell S."/>
            <person name="Pinowska A."/>
            <person name="Traller J.C."/>
            <person name="Smith S.R."/>
            <person name="McClure R."/>
            <person name="Beliaev A."/>
            <person name="Bohutskyi P."/>
            <person name="Hill E.A."/>
            <person name="Rabines A."/>
            <person name="Zheng H."/>
            <person name="Allen L.Z."/>
            <person name="Kuo A."/>
            <person name="Grigoriev I.V."/>
            <person name="Allen A.E."/>
            <person name="Hazlebeck D."/>
            <person name="Allen E.E."/>
        </authorList>
    </citation>
    <scope>NUCLEOTIDE SEQUENCE</scope>
    <source>
        <strain evidence="8">Hildebrandi</strain>
    </source>
</reference>
<evidence type="ECO:0000256" key="3">
    <source>
        <dbReference type="ARBA" id="ARBA00022776"/>
    </source>
</evidence>
<keyword evidence="9" id="KW-1185">Reference proteome</keyword>
<dbReference type="Proteomes" id="UP000693970">
    <property type="component" value="Unassembled WGS sequence"/>
</dbReference>
<keyword evidence="5" id="KW-0131">Cell cycle</keyword>
<accession>A0A9K3PUU3</accession>
<evidence type="ECO:0000256" key="2">
    <source>
        <dbReference type="ARBA" id="ARBA00022618"/>
    </source>
</evidence>
<comment type="subcellular location">
    <subcellularLocation>
        <location evidence="1">Nucleus</location>
    </subcellularLocation>
</comment>
<dbReference type="GO" id="GO:0051301">
    <property type="term" value="P:cell division"/>
    <property type="evidence" value="ECO:0007669"/>
    <property type="project" value="UniProtKB-KW"/>
</dbReference>
<dbReference type="GO" id="GO:0007076">
    <property type="term" value="P:mitotic chromosome condensation"/>
    <property type="evidence" value="ECO:0007669"/>
    <property type="project" value="InterPro"/>
</dbReference>
<feature type="region of interest" description="Disordered" evidence="6">
    <location>
        <begin position="411"/>
        <end position="442"/>
    </location>
</feature>
<gene>
    <name evidence="8" type="ORF">IV203_035606</name>
</gene>
<evidence type="ECO:0000313" key="8">
    <source>
        <dbReference type="EMBL" id="KAG7360507.1"/>
    </source>
</evidence>
<dbReference type="GO" id="GO:0042393">
    <property type="term" value="F:histone binding"/>
    <property type="evidence" value="ECO:0007669"/>
    <property type="project" value="TreeGrafter"/>
</dbReference>
<feature type="compositionally biased region" description="Polar residues" evidence="6">
    <location>
        <begin position="584"/>
        <end position="593"/>
    </location>
</feature>
<evidence type="ECO:0000256" key="4">
    <source>
        <dbReference type="ARBA" id="ARBA00023242"/>
    </source>
</evidence>
<evidence type="ECO:0000256" key="1">
    <source>
        <dbReference type="ARBA" id="ARBA00004123"/>
    </source>
</evidence>
<feature type="region of interest" description="Disordered" evidence="6">
    <location>
        <begin position="243"/>
        <end position="262"/>
    </location>
</feature>
<feature type="compositionally biased region" description="Polar residues" evidence="6">
    <location>
        <begin position="411"/>
        <end position="423"/>
    </location>
</feature>
<dbReference type="InterPro" id="IPR026971">
    <property type="entry name" value="CND1/NCAPD3"/>
</dbReference>
<feature type="region of interest" description="Disordered" evidence="6">
    <location>
        <begin position="570"/>
        <end position="593"/>
    </location>
</feature>
<dbReference type="GO" id="GO:0010032">
    <property type="term" value="P:meiotic chromosome condensation"/>
    <property type="evidence" value="ECO:0007669"/>
    <property type="project" value="TreeGrafter"/>
</dbReference>
<protein>
    <submittedName>
        <fullName evidence="8">Non-SMC mitotic condensation complex subunit 1</fullName>
    </submittedName>
</protein>
<organism evidence="8 9">
    <name type="scientific">Nitzschia inconspicua</name>
    <dbReference type="NCBI Taxonomy" id="303405"/>
    <lineage>
        <taxon>Eukaryota</taxon>
        <taxon>Sar</taxon>
        <taxon>Stramenopiles</taxon>
        <taxon>Ochrophyta</taxon>
        <taxon>Bacillariophyta</taxon>
        <taxon>Bacillariophyceae</taxon>
        <taxon>Bacillariophycidae</taxon>
        <taxon>Bacillariales</taxon>
        <taxon>Bacillariaceae</taxon>
        <taxon>Nitzschia</taxon>
    </lineage>
</organism>
<feature type="compositionally biased region" description="Acidic residues" evidence="6">
    <location>
        <begin position="570"/>
        <end position="579"/>
    </location>
</feature>
<evidence type="ECO:0000256" key="6">
    <source>
        <dbReference type="SAM" id="MobiDB-lite"/>
    </source>
</evidence>
<comment type="caution">
    <text evidence="8">The sequence shown here is derived from an EMBL/GenBank/DDBJ whole genome shotgun (WGS) entry which is preliminary data.</text>
</comment>
<keyword evidence="4" id="KW-0539">Nucleus</keyword>
<proteinExistence type="predicted"/>
<evidence type="ECO:0000256" key="5">
    <source>
        <dbReference type="ARBA" id="ARBA00023306"/>
    </source>
</evidence>
<dbReference type="PANTHER" id="PTHR14222">
    <property type="entry name" value="CONDENSIN"/>
    <property type="match status" value="1"/>
</dbReference>
<evidence type="ECO:0000259" key="7">
    <source>
        <dbReference type="Pfam" id="PF12717"/>
    </source>
</evidence>
<dbReference type="EMBL" id="JAGRRH010000013">
    <property type="protein sequence ID" value="KAG7360507.1"/>
    <property type="molecule type" value="Genomic_DNA"/>
</dbReference>
<dbReference type="GO" id="GO:0005634">
    <property type="term" value="C:nucleus"/>
    <property type="evidence" value="ECO:0007669"/>
    <property type="project" value="UniProtKB-SubCell"/>
</dbReference>
<keyword evidence="3" id="KW-0498">Mitosis</keyword>
<dbReference type="PANTHER" id="PTHR14222:SF1">
    <property type="entry name" value="CONDENSIN-2 COMPLEX SUBUNIT D3"/>
    <property type="match status" value="1"/>
</dbReference>
<keyword evidence="2" id="KW-0132">Cell division</keyword>
<evidence type="ECO:0000313" key="9">
    <source>
        <dbReference type="Proteomes" id="UP000693970"/>
    </source>
</evidence>
<dbReference type="GO" id="GO:0000796">
    <property type="term" value="C:condensin complex"/>
    <property type="evidence" value="ECO:0007669"/>
    <property type="project" value="TreeGrafter"/>
</dbReference>
<dbReference type="OrthoDB" id="10263978at2759"/>
<name>A0A9K3PUU3_9STRA</name>
<feature type="compositionally biased region" description="Basic and acidic residues" evidence="6">
    <location>
        <begin position="87"/>
        <end position="98"/>
    </location>
</feature>
<sequence length="1439" mass="159052">MTTALPILQETFQSLLDSSPENQELDMQLYNESFVYNDACGDLEERQGQLCHKLYQQLQQELQYHRKHAHSRSQNDAVEAENIDPNHTTESKSIDKCESTTTTSSIRTLFPDQRVSDLLELVVTPLLNARVETQQLLPATQDMDANEEVLDNKAALSLTLPSLQAGRLYAHLLSRPGALGSGLVELGPLTALVALIRRWNLECCGREKDALSTKEPQHLAAGSLYEGESPSKSPPKKRWRANTIDLAEDDPEEIKDDDVTSDSKDENVLSLGSLVALEVSKIAQQQEFASWSSESQEILLDAIVSAMGTAAALVASKGGDAAGTFTAQCILEQGQKSLVQCIAGKSLEENENRFQQQRQESAIAVLRGLMHLLQQKVILPNGERGLQHSHDMAGQVVALLMKKIWERANADTRSSIVSKTPSQKGRRRSNVGSLVKTPRSASVRRRQSLDGLTIMTSPVLKKKHTRTSGVGTMATDERKPRGIQALFVGLLQKLATGRSGLEKATLRKSTVKMILSCLAWMSHTDRTHFLKYLLKICHSKVSVHRLVACELLGEVLSQHWLDEHMHDYLEDEDDNDDHDDEHQSPTSCNNSQTTLPQALWRSLRGRLVDRISSVRAAAAASLECAASAAQGTGNDNQTALNDEDVEQLLVALTRRAMKDDTATVRKTSVVALSKLLRIYKQKISDFHLAAICNLCQDASLLTRRAAADSLTILLHVFTNSPSDPYFVGLIEEAWSSNVLPMVLDEETSVKAVELFHQIVLTPILDDTHGSLNQQEAAWRVLSSIGNMSGQHGASKGATRALQKALSQIIRENPNLINSKLLRQITSVANETLEHDSLPESKVVGVWCLIDSLLSVDGVNPKQKSKKFEFCARGWQVMLQRHFNAPTTTWLRTTLKFSLSLLSKSARSMDSVEAEKCHSTLLENVISFSLPPDSLGSAIAALRELSFVHGTQDDMKFWVGNVFDRCEEQMSDFLLSLNGDSGIPISRVIQSREPSLLRALFTAGELSVIGFNPEEENQSSPPFVHIPPSKRLQELIQIMVSDSLPCMGEVKTPTCIRAHAFTVLGKFCLTNETLARKSLTLLARELHPTLTNTEPAVQSNALLVLGDLCVRYTNMSDRYLPVMASCLQNGTGTRESLLLMDQAAVVRKHAVLLLSSLLLQDYIKWRGLLFHRFLVACSDDDVEVASLAETVLSGPLWVRNPKLFFNHFVESIFVLNRCTAHPIYIAAANQGDGGSGIAVGFEGINLNGPGGESKRRQMYDFLLSKLSDEEKIGVTARLAKEVLGGAIESTGDLSKACQGPPPNNGVGSPRWESAWNVLTDSFYVLTHKAIKVKKIQEDTEAVALEDPNLPNATRHVTAAKNRLLSKISLKHMMEIVLPILCNLKVKLQASNSPLLKDLMVYFLEIFRTYKTEVKEFLANDPQLLQEIEFDARYQGVRPSL</sequence>
<feature type="region of interest" description="Disordered" evidence="6">
    <location>
        <begin position="212"/>
        <end position="238"/>
    </location>
</feature>
<dbReference type="GO" id="GO:0000779">
    <property type="term" value="C:condensed chromosome, centromeric region"/>
    <property type="evidence" value="ECO:0007669"/>
    <property type="project" value="TreeGrafter"/>
</dbReference>
<feature type="domain" description="Condensin complex subunit 1 C-terminal" evidence="7">
    <location>
        <begin position="1096"/>
        <end position="1217"/>
    </location>
</feature>
<dbReference type="Pfam" id="PF12717">
    <property type="entry name" value="Cnd1"/>
    <property type="match status" value="1"/>
</dbReference>
<reference evidence="8" key="2">
    <citation type="submission" date="2021-04" db="EMBL/GenBank/DDBJ databases">
        <authorList>
            <person name="Podell S."/>
        </authorList>
    </citation>
    <scope>NUCLEOTIDE SEQUENCE</scope>
    <source>
        <strain evidence="8">Hildebrandi</strain>
    </source>
</reference>
<feature type="compositionally biased region" description="Acidic residues" evidence="6">
    <location>
        <begin position="246"/>
        <end position="256"/>
    </location>
</feature>